<dbReference type="GeneID" id="36579174"/>
<evidence type="ECO:0000313" key="3">
    <source>
        <dbReference type="Proteomes" id="UP000235371"/>
    </source>
</evidence>
<evidence type="ECO:0000256" key="1">
    <source>
        <dbReference type="SAM" id="MobiDB-lite"/>
    </source>
</evidence>
<feature type="compositionally biased region" description="Polar residues" evidence="1">
    <location>
        <begin position="32"/>
        <end position="50"/>
    </location>
</feature>
<accession>A0A2J6TQ24</accession>
<evidence type="ECO:0000313" key="2">
    <source>
        <dbReference type="EMBL" id="PMD65048.1"/>
    </source>
</evidence>
<dbReference type="RefSeq" id="XP_024741952.1">
    <property type="nucleotide sequence ID" value="XM_024871092.1"/>
</dbReference>
<evidence type="ECO:0008006" key="4">
    <source>
        <dbReference type="Google" id="ProtNLM"/>
    </source>
</evidence>
<feature type="compositionally biased region" description="Basic and acidic residues" evidence="1">
    <location>
        <begin position="180"/>
        <end position="207"/>
    </location>
</feature>
<keyword evidence="3" id="KW-1185">Reference proteome</keyword>
<dbReference type="SUPFAM" id="SSF81383">
    <property type="entry name" value="F-box domain"/>
    <property type="match status" value="1"/>
</dbReference>
<name>A0A2J6TQ24_9HELO</name>
<dbReference type="AlphaFoldDB" id="A0A2J6TQ24"/>
<proteinExistence type="predicted"/>
<feature type="compositionally biased region" description="Basic residues" evidence="1">
    <location>
        <begin position="170"/>
        <end position="179"/>
    </location>
</feature>
<dbReference type="InterPro" id="IPR036047">
    <property type="entry name" value="F-box-like_dom_sf"/>
</dbReference>
<dbReference type="OrthoDB" id="3445164at2759"/>
<protein>
    <recommendedName>
        <fullName evidence="4">F-box domain-containing protein</fullName>
    </recommendedName>
</protein>
<dbReference type="Proteomes" id="UP000235371">
    <property type="component" value="Unassembled WGS sequence"/>
</dbReference>
<sequence>MPWLFGSSKKHKSKPKRSSRRSARPVEYENEPTYSSYPPQYSTGYHSSYQYEPAPSSRPYLTSLPPELKYNIMENLDPVSSACLGLSSKTLYPYHRKSHRKVGLFESSREHPLPLCFSMRVPSHLVLDWESEKFVTRERLAELESKRRKESRDYWDAKKRTYEDYEGRRGHDRGHGRHERGHERHHERHHERAYDRDYDSRSYSRRR</sequence>
<dbReference type="EMBL" id="KZ613747">
    <property type="protein sequence ID" value="PMD65048.1"/>
    <property type="molecule type" value="Genomic_DNA"/>
</dbReference>
<dbReference type="InParanoid" id="A0A2J6TQ24"/>
<feature type="region of interest" description="Disordered" evidence="1">
    <location>
        <begin position="1"/>
        <end position="56"/>
    </location>
</feature>
<organism evidence="2 3">
    <name type="scientific">Hyaloscypha bicolor E</name>
    <dbReference type="NCBI Taxonomy" id="1095630"/>
    <lineage>
        <taxon>Eukaryota</taxon>
        <taxon>Fungi</taxon>
        <taxon>Dikarya</taxon>
        <taxon>Ascomycota</taxon>
        <taxon>Pezizomycotina</taxon>
        <taxon>Leotiomycetes</taxon>
        <taxon>Helotiales</taxon>
        <taxon>Hyaloscyphaceae</taxon>
        <taxon>Hyaloscypha</taxon>
        <taxon>Hyaloscypha bicolor</taxon>
    </lineage>
</organism>
<reference evidence="2 3" key="1">
    <citation type="submission" date="2016-04" db="EMBL/GenBank/DDBJ databases">
        <title>A degradative enzymes factory behind the ericoid mycorrhizal symbiosis.</title>
        <authorList>
            <consortium name="DOE Joint Genome Institute"/>
            <person name="Martino E."/>
            <person name="Morin E."/>
            <person name="Grelet G."/>
            <person name="Kuo A."/>
            <person name="Kohler A."/>
            <person name="Daghino S."/>
            <person name="Barry K."/>
            <person name="Choi C."/>
            <person name="Cichocki N."/>
            <person name="Clum A."/>
            <person name="Copeland A."/>
            <person name="Hainaut M."/>
            <person name="Haridas S."/>
            <person name="Labutti K."/>
            <person name="Lindquist E."/>
            <person name="Lipzen A."/>
            <person name="Khouja H.-R."/>
            <person name="Murat C."/>
            <person name="Ohm R."/>
            <person name="Olson A."/>
            <person name="Spatafora J."/>
            <person name="Veneault-Fourrey C."/>
            <person name="Henrissat B."/>
            <person name="Grigoriev I."/>
            <person name="Martin F."/>
            <person name="Perotto S."/>
        </authorList>
    </citation>
    <scope>NUCLEOTIDE SEQUENCE [LARGE SCALE GENOMIC DNA]</scope>
    <source>
        <strain evidence="2 3">E</strain>
    </source>
</reference>
<gene>
    <name evidence="2" type="ORF">K444DRAFT_211872</name>
</gene>
<feature type="compositionally biased region" description="Basic residues" evidence="1">
    <location>
        <begin position="8"/>
        <end position="23"/>
    </location>
</feature>
<feature type="region of interest" description="Disordered" evidence="1">
    <location>
        <begin position="165"/>
        <end position="207"/>
    </location>
</feature>